<dbReference type="InterPro" id="IPR007607">
    <property type="entry name" value="BacA/B"/>
</dbReference>
<dbReference type="Pfam" id="PF04519">
    <property type="entry name" value="Bactofilin"/>
    <property type="match status" value="1"/>
</dbReference>
<evidence type="ECO:0000313" key="2">
    <source>
        <dbReference type="EMBL" id="SVC93882.1"/>
    </source>
</evidence>
<sequence>MPKVPVAPSLLSSDLTIIGDLNSDGEVQIDGTFTGDIKVDTLILGATANVVGEVFADSVRIHGKITGQINAKSVSLAKTAYVKGDILHEKLAIEHGAHLEGHCRRTELTDDKTDGGNPITLLVKGSSKENSDPPPPKPEPYIVA</sequence>
<proteinExistence type="predicted"/>
<organism evidence="2">
    <name type="scientific">marine metagenome</name>
    <dbReference type="NCBI Taxonomy" id="408172"/>
    <lineage>
        <taxon>unclassified sequences</taxon>
        <taxon>metagenomes</taxon>
        <taxon>ecological metagenomes</taxon>
    </lineage>
</organism>
<gene>
    <name evidence="2" type="ORF">METZ01_LOCUS346736</name>
</gene>
<evidence type="ECO:0008006" key="3">
    <source>
        <dbReference type="Google" id="ProtNLM"/>
    </source>
</evidence>
<feature type="region of interest" description="Disordered" evidence="1">
    <location>
        <begin position="106"/>
        <end position="144"/>
    </location>
</feature>
<dbReference type="PANTHER" id="PTHR35024:SF4">
    <property type="entry name" value="POLYMER-FORMING CYTOSKELETAL PROTEIN"/>
    <property type="match status" value="1"/>
</dbReference>
<accession>A0A382R9J2</accession>
<feature type="compositionally biased region" description="Pro residues" evidence="1">
    <location>
        <begin position="132"/>
        <end position="144"/>
    </location>
</feature>
<protein>
    <recommendedName>
        <fullName evidence="3">Cell shape determination protein CcmA</fullName>
    </recommendedName>
</protein>
<reference evidence="2" key="1">
    <citation type="submission" date="2018-05" db="EMBL/GenBank/DDBJ databases">
        <authorList>
            <person name="Lanie J.A."/>
            <person name="Ng W.-L."/>
            <person name="Kazmierczak K.M."/>
            <person name="Andrzejewski T.M."/>
            <person name="Davidsen T.M."/>
            <person name="Wayne K.J."/>
            <person name="Tettelin H."/>
            <person name="Glass J.I."/>
            <person name="Rusch D."/>
            <person name="Podicherti R."/>
            <person name="Tsui H.-C.T."/>
            <person name="Winkler M.E."/>
        </authorList>
    </citation>
    <scope>NUCLEOTIDE SEQUENCE</scope>
</reference>
<dbReference type="EMBL" id="UINC01119796">
    <property type="protein sequence ID" value="SVC93882.1"/>
    <property type="molecule type" value="Genomic_DNA"/>
</dbReference>
<evidence type="ECO:0000256" key="1">
    <source>
        <dbReference type="SAM" id="MobiDB-lite"/>
    </source>
</evidence>
<dbReference type="AlphaFoldDB" id="A0A382R9J2"/>
<dbReference type="PANTHER" id="PTHR35024">
    <property type="entry name" value="HYPOTHETICAL CYTOSOLIC PROTEIN"/>
    <property type="match status" value="1"/>
</dbReference>
<name>A0A382R9J2_9ZZZZ</name>